<proteinExistence type="inferred from homology"/>
<dbReference type="Gene3D" id="1.10.10.10">
    <property type="entry name" value="Winged helix-like DNA-binding domain superfamily/Winged helix DNA-binding domain"/>
    <property type="match status" value="2"/>
</dbReference>
<dbReference type="SMART" id="SM00421">
    <property type="entry name" value="HTH_LUXR"/>
    <property type="match status" value="1"/>
</dbReference>
<dbReference type="EMBL" id="FNHI01000002">
    <property type="protein sequence ID" value="SDL97062.1"/>
    <property type="molecule type" value="Genomic_DNA"/>
</dbReference>
<keyword evidence="7" id="KW-1185">Reference proteome</keyword>
<dbReference type="GO" id="GO:0016987">
    <property type="term" value="F:sigma factor activity"/>
    <property type="evidence" value="ECO:0007669"/>
    <property type="project" value="UniProtKB-KW"/>
</dbReference>
<dbReference type="GeneID" id="40828399"/>
<dbReference type="RefSeq" id="WP_093652619.1">
    <property type="nucleotide sequence ID" value="NZ_FNHI01000002.1"/>
</dbReference>
<evidence type="ECO:0000259" key="5">
    <source>
        <dbReference type="SMART" id="SM00421"/>
    </source>
</evidence>
<reference evidence="7" key="1">
    <citation type="submission" date="2016-10" db="EMBL/GenBank/DDBJ databases">
        <authorList>
            <person name="Varghese N."/>
            <person name="Submissions S."/>
        </authorList>
    </citation>
    <scope>NUCLEOTIDE SEQUENCE [LARGE SCALE GENOMIC DNA]</scope>
    <source>
        <strain evidence="7">CGMCC 4.7042</strain>
    </source>
</reference>
<dbReference type="AlphaFoldDB" id="A0A1G9PDW8"/>
<dbReference type="Pfam" id="PF08281">
    <property type="entry name" value="Sigma70_r4_2"/>
    <property type="match status" value="1"/>
</dbReference>
<dbReference type="OrthoDB" id="4266042at2"/>
<dbReference type="SUPFAM" id="SSF46894">
    <property type="entry name" value="C-terminal effector domain of the bipartite response regulators"/>
    <property type="match status" value="1"/>
</dbReference>
<keyword evidence="2" id="KW-0805">Transcription regulation</keyword>
<evidence type="ECO:0000313" key="7">
    <source>
        <dbReference type="Proteomes" id="UP000199063"/>
    </source>
</evidence>
<feature type="domain" description="HTH luxR-type" evidence="5">
    <location>
        <begin position="276"/>
        <end position="333"/>
    </location>
</feature>
<evidence type="ECO:0000256" key="3">
    <source>
        <dbReference type="ARBA" id="ARBA00023082"/>
    </source>
</evidence>
<evidence type="ECO:0000256" key="1">
    <source>
        <dbReference type="ARBA" id="ARBA00010641"/>
    </source>
</evidence>
<dbReference type="Proteomes" id="UP000199063">
    <property type="component" value="Unassembled WGS sequence"/>
</dbReference>
<dbReference type="STRING" id="1196353.SAMN05444921_102452"/>
<organism evidence="6 7">
    <name type="scientific">Streptomyces wuyuanensis</name>
    <dbReference type="NCBI Taxonomy" id="1196353"/>
    <lineage>
        <taxon>Bacteria</taxon>
        <taxon>Bacillati</taxon>
        <taxon>Actinomycetota</taxon>
        <taxon>Actinomycetes</taxon>
        <taxon>Kitasatosporales</taxon>
        <taxon>Streptomycetaceae</taxon>
        <taxon>Streptomyces</taxon>
    </lineage>
</organism>
<dbReference type="InterPro" id="IPR000792">
    <property type="entry name" value="Tscrpt_reg_LuxR_C"/>
</dbReference>
<dbReference type="Pfam" id="PF01978">
    <property type="entry name" value="TrmB"/>
    <property type="match status" value="1"/>
</dbReference>
<gene>
    <name evidence="6" type="ORF">SAMN05444921_102452</name>
</gene>
<dbReference type="InterPro" id="IPR013249">
    <property type="entry name" value="RNA_pol_sigma70_r4_t2"/>
</dbReference>
<evidence type="ECO:0000256" key="2">
    <source>
        <dbReference type="ARBA" id="ARBA00023015"/>
    </source>
</evidence>
<dbReference type="PANTHER" id="PTHR34293:SF1">
    <property type="entry name" value="HTH-TYPE TRANSCRIPTIONAL REGULATOR TRMBL2"/>
    <property type="match status" value="1"/>
</dbReference>
<comment type="similarity">
    <text evidence="1">Belongs to the sigma-70 factor family. ECF subfamily.</text>
</comment>
<dbReference type="InterPro" id="IPR036388">
    <property type="entry name" value="WH-like_DNA-bd_sf"/>
</dbReference>
<keyword evidence="3" id="KW-0731">Sigma factor</keyword>
<protein>
    <submittedName>
        <fullName evidence="6">Sugar-specific transcriptional regulator TrmB</fullName>
    </submittedName>
</protein>
<evidence type="ECO:0000256" key="4">
    <source>
        <dbReference type="ARBA" id="ARBA00023163"/>
    </source>
</evidence>
<dbReference type="InterPro" id="IPR051797">
    <property type="entry name" value="TrmB-like"/>
</dbReference>
<accession>A0A1G9PDW8</accession>
<sequence>MIEAELHYLGLGATEERAYEALLEERAEGAEELARHLRLPRDEVDAALDRLVEHGLALPPRGGGTLPRPAAPAAAIRTLIHRRQAELHMKSAELERLRMTADQLAGRLTAGAPAARAGGIEVITGQRAIGKRADDLLASAEREVVILDRPPYAKGGRGHGTFHVPGAGIEGLLDRGVTVRTVLDRDGLAAPERIRTLNALVARGLRARVAPAVPTRLIAVDRRTALLPPGDAADPKASALVVGDALLRHALVPLFETVWDRAAPVGGARAGQPPAGGALPPEQRELLALLAAGLKDEAIARRLGVHVHTARRRISRLLESLGAETRFQAGARATLRGWLDGSC</sequence>
<name>A0A1G9PDW8_9ACTN</name>
<dbReference type="InterPro" id="IPR016032">
    <property type="entry name" value="Sig_transdc_resp-reg_C-effctor"/>
</dbReference>
<keyword evidence="4" id="KW-0804">Transcription</keyword>
<dbReference type="GO" id="GO:0003677">
    <property type="term" value="F:DNA binding"/>
    <property type="evidence" value="ECO:0007669"/>
    <property type="project" value="InterPro"/>
</dbReference>
<dbReference type="GO" id="GO:0006352">
    <property type="term" value="P:DNA-templated transcription initiation"/>
    <property type="evidence" value="ECO:0007669"/>
    <property type="project" value="InterPro"/>
</dbReference>
<evidence type="ECO:0000313" key="6">
    <source>
        <dbReference type="EMBL" id="SDL97062.1"/>
    </source>
</evidence>
<dbReference type="InterPro" id="IPR002831">
    <property type="entry name" value="Tscrpt_reg_TrmB_N"/>
</dbReference>
<dbReference type="PANTHER" id="PTHR34293">
    <property type="entry name" value="HTH-TYPE TRANSCRIPTIONAL REGULATOR TRMBL2"/>
    <property type="match status" value="1"/>
</dbReference>